<feature type="domain" description="Uncharacterized protein YyaB-like PH" evidence="2">
    <location>
        <begin position="53"/>
        <end position="128"/>
    </location>
</feature>
<dbReference type="GO" id="GO:0030153">
    <property type="term" value="P:bacteriocin immunity"/>
    <property type="evidence" value="ECO:0007669"/>
    <property type="project" value="InterPro"/>
</dbReference>
<keyword evidence="4" id="KW-1185">Reference proteome</keyword>
<feature type="transmembrane region" description="Helical" evidence="1">
    <location>
        <begin position="35"/>
        <end position="57"/>
    </location>
</feature>
<proteinExistence type="predicted"/>
<evidence type="ECO:0000313" key="3">
    <source>
        <dbReference type="EMBL" id="MZP44599.1"/>
    </source>
</evidence>
<keyword evidence="1" id="KW-0812">Transmembrane</keyword>
<dbReference type="RefSeq" id="WP_161263167.1">
    <property type="nucleotide sequence ID" value="NZ_JAFBDC010000024.1"/>
</dbReference>
<evidence type="ECO:0000259" key="2">
    <source>
        <dbReference type="Pfam" id="PF06713"/>
    </source>
</evidence>
<reference evidence="3 4" key="1">
    <citation type="submission" date="2020-01" db="EMBL/GenBank/DDBJ databases">
        <title>Whole genome sequence of Heliobacterium gestii DSM 11169.</title>
        <authorList>
            <person name="Kyndt J.A."/>
            <person name="Meyer T.E."/>
        </authorList>
    </citation>
    <scope>NUCLEOTIDE SEQUENCE [LARGE SCALE GENOMIC DNA]</scope>
    <source>
        <strain evidence="3 4">DSM 11169</strain>
    </source>
</reference>
<dbReference type="OrthoDB" id="2082701at2"/>
<dbReference type="Pfam" id="PF06713">
    <property type="entry name" value="bPH_4"/>
    <property type="match status" value="1"/>
</dbReference>
<keyword evidence="1" id="KW-0472">Membrane</keyword>
<dbReference type="AlphaFoldDB" id="A0A845LJ59"/>
<dbReference type="InterPro" id="IPR009589">
    <property type="entry name" value="PH_YyaB-like"/>
</dbReference>
<evidence type="ECO:0000313" key="4">
    <source>
        <dbReference type="Proteomes" id="UP000471031"/>
    </source>
</evidence>
<protein>
    <recommendedName>
        <fullName evidence="2">Uncharacterized protein YyaB-like PH domain-containing protein</fullName>
    </recommendedName>
</protein>
<keyword evidence="1" id="KW-1133">Transmembrane helix</keyword>
<gene>
    <name evidence="3" type="ORF">GTO89_16335</name>
</gene>
<name>A0A845LJ59_HELGE</name>
<organism evidence="3 4">
    <name type="scientific">Heliomicrobium gestii</name>
    <name type="common">Heliobacterium gestii</name>
    <dbReference type="NCBI Taxonomy" id="2699"/>
    <lineage>
        <taxon>Bacteria</taxon>
        <taxon>Bacillati</taxon>
        <taxon>Bacillota</taxon>
        <taxon>Clostridia</taxon>
        <taxon>Eubacteriales</taxon>
        <taxon>Heliobacteriaceae</taxon>
        <taxon>Heliomicrobium</taxon>
    </lineage>
</organism>
<feature type="transmembrane region" description="Helical" evidence="1">
    <location>
        <begin position="12"/>
        <end position="29"/>
    </location>
</feature>
<sequence length="137" mass="16055">MYYNSKHDYSWSFYSISGIVLVLLVEGVLEHNPITTIIGIIMALVYFWRVFSTGYYLKDTALTVKSGPFRKTIDYREISRIKKVRDVISFGYALSEERLEIVYGNHEDYVLISPNMEEDFLRELKKRCPQIAGWPVK</sequence>
<evidence type="ECO:0000256" key="1">
    <source>
        <dbReference type="SAM" id="Phobius"/>
    </source>
</evidence>
<comment type="caution">
    <text evidence="3">The sequence shown here is derived from an EMBL/GenBank/DDBJ whole genome shotgun (WGS) entry which is preliminary data.</text>
</comment>
<accession>A0A845LJ59</accession>
<dbReference type="Proteomes" id="UP000471031">
    <property type="component" value="Unassembled WGS sequence"/>
</dbReference>
<dbReference type="EMBL" id="WXEX01000021">
    <property type="protein sequence ID" value="MZP44599.1"/>
    <property type="molecule type" value="Genomic_DNA"/>
</dbReference>